<gene>
    <name evidence="3" type="ORF">FPOA_12804</name>
</gene>
<keyword evidence="1" id="KW-0175">Coiled coil</keyword>
<protein>
    <submittedName>
        <fullName evidence="3">Uncharacterized protein</fullName>
    </submittedName>
</protein>
<comment type="caution">
    <text evidence="3">The sequence shown here is derived from an EMBL/GenBank/DDBJ whole genome shotgun (WGS) entry which is preliminary data.</text>
</comment>
<keyword evidence="4" id="KW-1185">Reference proteome</keyword>
<sequence length="628" mass="70033">MTLLNTSAPPSAYWPCTVSPQNTARPDGSHGSMAFSNAPEQQHGSIRDTSIYVNPAALQLTTTAPPQDGHIKPDTLQWVMKEQGEHDQRRQEPRQLMPAPIPSPTVVQGPPPASTGSVEHRSGQLRGLPAPLRHRRPRTCQQQLQMMTTWRFPHYQHAQPRGASPPPEASPGSGPHKKRKVARDEWIDVTTQLSTDDEELQRKSTLNSVTEQADKINSQLTKNERLCDNTICIVSEVFKLGLPSSKTPIQILDPVRFDVDGEKIPSKLKNIPKPGDEIYIPLHHKSSSHWTLCVLVSESDYEADSGSKSVRLDFYDSLEDAARSEQAKVFFIRWIKEHYPHYTTAFYRKKSAQQKDGTNVTRTIKPMDVRENFLGMITSLDTNSPSLSTTLPVVERIKALHGKSNKPTIMASSPLPAQQPSSILPCQYIITQIRTLIVSEGTSITDQLSCAQRECQRIAEEEKRVGSELRDAEKELDTAIIEAGATEKAFNTISESTRADETVNPLLAGTRRQAAEDENRRIANDERNTHAGKARLSQTLVLLNQIHSAASNLVQADRDDRDERIAEAMNNARRVSSEGVERAKREVEELRKQVADLKTRRFDMEALALVCRGLSNLQQKDGGEVGMP</sequence>
<evidence type="ECO:0000313" key="4">
    <source>
        <dbReference type="Proteomes" id="UP000091967"/>
    </source>
</evidence>
<proteinExistence type="predicted"/>
<feature type="coiled-coil region" evidence="1">
    <location>
        <begin position="573"/>
        <end position="607"/>
    </location>
</feature>
<feature type="coiled-coil region" evidence="1">
    <location>
        <begin position="455"/>
        <end position="489"/>
    </location>
</feature>
<dbReference type="STRING" id="36050.A0A1B8A7W4"/>
<reference evidence="3 4" key="1">
    <citation type="submission" date="2016-06" db="EMBL/GenBank/DDBJ databases">
        <title>Living apart together: crosstalk between the core and supernumerary genomes in a fungal plant pathogen.</title>
        <authorList>
            <person name="Vanheule A."/>
            <person name="Audenaert K."/>
            <person name="Warris S."/>
            <person name="Van De Geest H."/>
            <person name="Schijlen E."/>
            <person name="Hofte M."/>
            <person name="De Saeger S."/>
            <person name="Haesaert G."/>
            <person name="Waalwijk C."/>
            <person name="Van Der Lee T."/>
        </authorList>
    </citation>
    <scope>NUCLEOTIDE SEQUENCE [LARGE SCALE GENOMIC DNA]</scope>
    <source>
        <strain evidence="3 4">2516</strain>
    </source>
</reference>
<feature type="region of interest" description="Disordered" evidence="2">
    <location>
        <begin position="83"/>
        <end position="137"/>
    </location>
</feature>
<evidence type="ECO:0000256" key="1">
    <source>
        <dbReference type="SAM" id="Coils"/>
    </source>
</evidence>
<name>A0A1B8A7W4_FUSPO</name>
<feature type="region of interest" description="Disordered" evidence="2">
    <location>
        <begin position="1"/>
        <end position="44"/>
    </location>
</feature>
<dbReference type="AlphaFoldDB" id="A0A1B8A7W4"/>
<feature type="compositionally biased region" description="Polar residues" evidence="2">
    <location>
        <begin position="34"/>
        <end position="44"/>
    </location>
</feature>
<evidence type="ECO:0000256" key="2">
    <source>
        <dbReference type="SAM" id="MobiDB-lite"/>
    </source>
</evidence>
<evidence type="ECO:0000313" key="3">
    <source>
        <dbReference type="EMBL" id="OBS16563.1"/>
    </source>
</evidence>
<feature type="compositionally biased region" description="Basic and acidic residues" evidence="2">
    <location>
        <begin position="83"/>
        <end position="93"/>
    </location>
</feature>
<dbReference type="Proteomes" id="UP000091967">
    <property type="component" value="Unassembled WGS sequence"/>
</dbReference>
<dbReference type="EMBL" id="LYXU01000083">
    <property type="protein sequence ID" value="OBS16563.1"/>
    <property type="molecule type" value="Genomic_DNA"/>
</dbReference>
<feature type="region of interest" description="Disordered" evidence="2">
    <location>
        <begin position="156"/>
        <end position="185"/>
    </location>
</feature>
<accession>A0A1B8A7W4</accession>
<organism evidence="3 4">
    <name type="scientific">Fusarium poae</name>
    <dbReference type="NCBI Taxonomy" id="36050"/>
    <lineage>
        <taxon>Eukaryota</taxon>
        <taxon>Fungi</taxon>
        <taxon>Dikarya</taxon>
        <taxon>Ascomycota</taxon>
        <taxon>Pezizomycotina</taxon>
        <taxon>Sordariomycetes</taxon>
        <taxon>Hypocreomycetidae</taxon>
        <taxon>Hypocreales</taxon>
        <taxon>Nectriaceae</taxon>
        <taxon>Fusarium</taxon>
    </lineage>
</organism>
<feature type="compositionally biased region" description="Pro residues" evidence="2">
    <location>
        <begin position="99"/>
        <end position="113"/>
    </location>
</feature>